<protein>
    <submittedName>
        <fullName evidence="1">Uncharacterized protein</fullName>
    </submittedName>
</protein>
<accession>A0A8S1LCW3</accession>
<organism evidence="1 2">
    <name type="scientific">Paramecium primaurelia</name>
    <dbReference type="NCBI Taxonomy" id="5886"/>
    <lineage>
        <taxon>Eukaryota</taxon>
        <taxon>Sar</taxon>
        <taxon>Alveolata</taxon>
        <taxon>Ciliophora</taxon>
        <taxon>Intramacronucleata</taxon>
        <taxon>Oligohymenophorea</taxon>
        <taxon>Peniculida</taxon>
        <taxon>Parameciidae</taxon>
        <taxon>Paramecium</taxon>
    </lineage>
</organism>
<evidence type="ECO:0000313" key="1">
    <source>
        <dbReference type="EMBL" id="CAD8064205.1"/>
    </source>
</evidence>
<evidence type="ECO:0000313" key="2">
    <source>
        <dbReference type="Proteomes" id="UP000688137"/>
    </source>
</evidence>
<keyword evidence="2" id="KW-1185">Reference proteome</keyword>
<dbReference type="Proteomes" id="UP000688137">
    <property type="component" value="Unassembled WGS sequence"/>
</dbReference>
<dbReference type="AlphaFoldDB" id="A0A8S1LCW3"/>
<sequence>MKPYIILALLVKASIFQQQKNQMRLCDEQGRSLLNIIDGIIFGEIEILDQVNRKKVILH</sequence>
<reference evidence="1" key="1">
    <citation type="submission" date="2021-01" db="EMBL/GenBank/DDBJ databases">
        <authorList>
            <consortium name="Genoscope - CEA"/>
            <person name="William W."/>
        </authorList>
    </citation>
    <scope>NUCLEOTIDE SEQUENCE</scope>
</reference>
<gene>
    <name evidence="1" type="ORF">PPRIM_AZ9-3.1.T0360004</name>
</gene>
<name>A0A8S1LCW3_PARPR</name>
<dbReference type="EMBL" id="CAJJDM010000035">
    <property type="protein sequence ID" value="CAD8064205.1"/>
    <property type="molecule type" value="Genomic_DNA"/>
</dbReference>
<comment type="caution">
    <text evidence="1">The sequence shown here is derived from an EMBL/GenBank/DDBJ whole genome shotgun (WGS) entry which is preliminary data.</text>
</comment>
<proteinExistence type="predicted"/>